<dbReference type="AlphaFoldDB" id="A0A653L0P2"/>
<keyword evidence="3 7" id="KW-0732">Signal</keyword>
<keyword evidence="6 8" id="KW-0449">Lipoprotein</keyword>
<sequence length="288" mass="30897">MPFRSFLSSPLTASLRATAGASTFIAAIAVGSLSFSAVAADASLLTKQEIVIGTTVGDFADMVTDSIKPQLEAKGYKVKLVEFTDYVTPNIALADGSLDVNCFQHKPYLESFAKDRGLSLAPITQVPTGPMGLYSGKLAALDKVKEGSTVAIPNDPTNQARALLMLQDLGWLTLKEGINPLKASEFDVVNNPHNLKLVLLEAAQLPRSREDVDFSVINGNFAASSGIPFSEGLFLERSYDFINWVVVKSADAEQPFAKDVAAAYNSAVFKAYAAKRFVGYKYPQGWGG</sequence>
<keyword evidence="4" id="KW-0472">Membrane</keyword>
<feature type="chain" id="PRO_5024925897" evidence="7">
    <location>
        <begin position="40"/>
        <end position="288"/>
    </location>
</feature>
<dbReference type="RefSeq" id="WP_236553444.1">
    <property type="nucleotide sequence ID" value="NZ_LR732798.1"/>
</dbReference>
<organism evidence="8 9">
    <name type="scientific">Aeromonas veronii</name>
    <dbReference type="NCBI Taxonomy" id="654"/>
    <lineage>
        <taxon>Bacteria</taxon>
        <taxon>Pseudomonadati</taxon>
        <taxon>Pseudomonadota</taxon>
        <taxon>Gammaproteobacteria</taxon>
        <taxon>Aeromonadales</taxon>
        <taxon>Aeromonadaceae</taxon>
        <taxon>Aeromonas</taxon>
    </lineage>
</organism>
<evidence type="ECO:0000313" key="9">
    <source>
        <dbReference type="Proteomes" id="UP000439123"/>
    </source>
</evidence>
<evidence type="ECO:0000256" key="6">
    <source>
        <dbReference type="ARBA" id="ARBA00023288"/>
    </source>
</evidence>
<dbReference type="CDD" id="cd13599">
    <property type="entry name" value="PBP2_lipoprotein_Gna1946"/>
    <property type="match status" value="1"/>
</dbReference>
<dbReference type="EMBL" id="CABWLC010000012">
    <property type="protein sequence ID" value="VXA85044.1"/>
    <property type="molecule type" value="Genomic_DNA"/>
</dbReference>
<feature type="signal peptide" evidence="7">
    <location>
        <begin position="1"/>
        <end position="39"/>
    </location>
</feature>
<evidence type="ECO:0000313" key="8">
    <source>
        <dbReference type="EMBL" id="VXA85044.1"/>
    </source>
</evidence>
<evidence type="ECO:0000256" key="2">
    <source>
        <dbReference type="ARBA" id="ARBA00008973"/>
    </source>
</evidence>
<evidence type="ECO:0000256" key="4">
    <source>
        <dbReference type="ARBA" id="ARBA00023136"/>
    </source>
</evidence>
<name>A0A653L0P2_AERVE</name>
<dbReference type="InterPro" id="IPR004872">
    <property type="entry name" value="Lipoprotein_NlpA"/>
</dbReference>
<evidence type="ECO:0000256" key="7">
    <source>
        <dbReference type="SAM" id="SignalP"/>
    </source>
</evidence>
<dbReference type="Proteomes" id="UP000439123">
    <property type="component" value="Unassembled WGS sequence"/>
</dbReference>
<gene>
    <name evidence="8" type="ORF">AERO8C_20194</name>
</gene>
<evidence type="ECO:0000256" key="5">
    <source>
        <dbReference type="ARBA" id="ARBA00023139"/>
    </source>
</evidence>
<evidence type="ECO:0000256" key="3">
    <source>
        <dbReference type="ARBA" id="ARBA00022729"/>
    </source>
</evidence>
<dbReference type="PANTHER" id="PTHR30429">
    <property type="entry name" value="D-METHIONINE-BINDING LIPOPROTEIN METQ"/>
    <property type="match status" value="1"/>
</dbReference>
<keyword evidence="5" id="KW-0564">Palmitate</keyword>
<dbReference type="Pfam" id="PF03180">
    <property type="entry name" value="Lipoprotein_9"/>
    <property type="match status" value="1"/>
</dbReference>
<dbReference type="SUPFAM" id="SSF53850">
    <property type="entry name" value="Periplasmic binding protein-like II"/>
    <property type="match status" value="1"/>
</dbReference>
<dbReference type="Gene3D" id="3.40.190.10">
    <property type="entry name" value="Periplasmic binding protein-like II"/>
    <property type="match status" value="2"/>
</dbReference>
<dbReference type="GO" id="GO:0016020">
    <property type="term" value="C:membrane"/>
    <property type="evidence" value="ECO:0007669"/>
    <property type="project" value="UniProtKB-SubCell"/>
</dbReference>
<comment type="subcellular location">
    <subcellularLocation>
        <location evidence="1">Membrane</location>
        <topology evidence="1">Lipid-anchor</topology>
    </subcellularLocation>
</comment>
<evidence type="ECO:0000256" key="1">
    <source>
        <dbReference type="ARBA" id="ARBA00004635"/>
    </source>
</evidence>
<protein>
    <submittedName>
        <fullName evidence="8">Lipoprotein</fullName>
    </submittedName>
</protein>
<comment type="similarity">
    <text evidence="2">Belongs to the NlpA lipoprotein family.</text>
</comment>
<proteinExistence type="inferred from homology"/>
<dbReference type="PANTHER" id="PTHR30429:SF0">
    <property type="entry name" value="METHIONINE-BINDING LIPOPROTEIN METQ"/>
    <property type="match status" value="1"/>
</dbReference>
<reference evidence="8 9" key="1">
    <citation type="submission" date="2019-10" db="EMBL/GenBank/DDBJ databases">
        <authorList>
            <person name="Karimi E."/>
        </authorList>
    </citation>
    <scope>NUCLEOTIDE SEQUENCE [LARGE SCALE GENOMIC DNA]</scope>
    <source>
        <strain evidence="8">Aeromonas sp. 8C</strain>
    </source>
</reference>
<accession>A0A653L0P2</accession>